<feature type="domain" description="Alpha/beta hydrolase fold-3" evidence="2">
    <location>
        <begin position="78"/>
        <end position="282"/>
    </location>
</feature>
<dbReference type="Proteomes" id="UP000663824">
    <property type="component" value="Unassembled WGS sequence"/>
</dbReference>
<protein>
    <recommendedName>
        <fullName evidence="2">Alpha/beta hydrolase fold-3 domain-containing protein</fullName>
    </recommendedName>
</protein>
<reference evidence="3" key="1">
    <citation type="submission" date="2021-02" db="EMBL/GenBank/DDBJ databases">
        <authorList>
            <person name="Nowell W R."/>
        </authorList>
    </citation>
    <scope>NUCLEOTIDE SEQUENCE</scope>
</reference>
<evidence type="ECO:0000259" key="2">
    <source>
        <dbReference type="Pfam" id="PF07859"/>
    </source>
</evidence>
<dbReference type="EMBL" id="CAJNOW010017169">
    <property type="protein sequence ID" value="CAF1655051.1"/>
    <property type="molecule type" value="Genomic_DNA"/>
</dbReference>
<dbReference type="InterPro" id="IPR013094">
    <property type="entry name" value="AB_hydrolase_3"/>
</dbReference>
<dbReference type="EMBL" id="CAJNOV010002219">
    <property type="protein sequence ID" value="CAF1093014.1"/>
    <property type="molecule type" value="Genomic_DNA"/>
</dbReference>
<evidence type="ECO:0000313" key="5">
    <source>
        <dbReference type="EMBL" id="CAF2121482.1"/>
    </source>
</evidence>
<name>A0A814NH82_9BILA</name>
<dbReference type="OrthoDB" id="408631at2759"/>
<organism evidence="3 6">
    <name type="scientific">Rotaria magnacalcarata</name>
    <dbReference type="NCBI Taxonomy" id="392030"/>
    <lineage>
        <taxon>Eukaryota</taxon>
        <taxon>Metazoa</taxon>
        <taxon>Spiralia</taxon>
        <taxon>Gnathifera</taxon>
        <taxon>Rotifera</taxon>
        <taxon>Eurotatoria</taxon>
        <taxon>Bdelloidea</taxon>
        <taxon>Philodinida</taxon>
        <taxon>Philodinidae</taxon>
        <taxon>Rotaria</taxon>
    </lineage>
</organism>
<keyword evidence="1" id="KW-0378">Hydrolase</keyword>
<dbReference type="InterPro" id="IPR029058">
    <property type="entry name" value="AB_hydrolase_fold"/>
</dbReference>
<dbReference type="GO" id="GO:0016787">
    <property type="term" value="F:hydrolase activity"/>
    <property type="evidence" value="ECO:0007669"/>
    <property type="project" value="UniProtKB-KW"/>
</dbReference>
<dbReference type="PANTHER" id="PTHR48081:SF8">
    <property type="entry name" value="ALPHA_BETA HYDROLASE FOLD-3 DOMAIN-CONTAINING PROTEIN-RELATED"/>
    <property type="match status" value="1"/>
</dbReference>
<comment type="caution">
    <text evidence="3">The sequence shown here is derived from an EMBL/GenBank/DDBJ whole genome shotgun (WGS) entry which is preliminary data.</text>
</comment>
<evidence type="ECO:0000313" key="6">
    <source>
        <dbReference type="Proteomes" id="UP000663855"/>
    </source>
</evidence>
<dbReference type="AlphaFoldDB" id="A0A814NH82"/>
<evidence type="ECO:0000313" key="4">
    <source>
        <dbReference type="EMBL" id="CAF1655051.1"/>
    </source>
</evidence>
<dbReference type="PANTHER" id="PTHR48081">
    <property type="entry name" value="AB HYDROLASE SUPERFAMILY PROTEIN C4A8.06C"/>
    <property type="match status" value="1"/>
</dbReference>
<gene>
    <name evidence="3" type="ORF">CJN711_LOCUS6760</name>
    <name evidence="4" type="ORF">KQP761_LOCUS30766</name>
    <name evidence="5" type="ORF">MBJ925_LOCUS25999</name>
</gene>
<dbReference type="Proteomes" id="UP000663855">
    <property type="component" value="Unassembled WGS sequence"/>
</dbReference>
<sequence>MNNEAKAYKLFVNQGFSGLSTFDVESVRIKNERLHAIINKPLNGKFNGSTKDELVQIDFTELPISIYTPINASKENIVIYFHGGGKTHQTIVKMAATATKSTWISVEYRLGPEHKFPIWLDDSVNVVRHIVANKVNYGGTTLTKIGVAGDSGGATIAASVCLTLKDSVEFQILIYGSFDLSNSGVVTTSDAEFNDDPFLSRSAQVKWVCSNAFIDPEAGVSNPRVSILRNEKSVFRNLPPTLFIVAEIDPARDDSYAYHKKLQEVGVKSELHSIKGVVHTFFSLPGVFRQACSEAVDVMRIFMETNLNI</sequence>
<accession>A0A814NH82</accession>
<proteinExistence type="predicted"/>
<dbReference type="Proteomes" id="UP000663834">
    <property type="component" value="Unassembled WGS sequence"/>
</dbReference>
<dbReference type="EMBL" id="CAJNRE010013795">
    <property type="protein sequence ID" value="CAF2121482.1"/>
    <property type="molecule type" value="Genomic_DNA"/>
</dbReference>
<dbReference type="Pfam" id="PF07859">
    <property type="entry name" value="Abhydrolase_3"/>
    <property type="match status" value="1"/>
</dbReference>
<dbReference type="Gene3D" id="3.40.50.1820">
    <property type="entry name" value="alpha/beta hydrolase"/>
    <property type="match status" value="1"/>
</dbReference>
<evidence type="ECO:0000256" key="1">
    <source>
        <dbReference type="ARBA" id="ARBA00022801"/>
    </source>
</evidence>
<dbReference type="InterPro" id="IPR050300">
    <property type="entry name" value="GDXG_lipolytic_enzyme"/>
</dbReference>
<evidence type="ECO:0000313" key="3">
    <source>
        <dbReference type="EMBL" id="CAF1093014.1"/>
    </source>
</evidence>
<dbReference type="SUPFAM" id="SSF53474">
    <property type="entry name" value="alpha/beta-Hydrolases"/>
    <property type="match status" value="1"/>
</dbReference>